<dbReference type="PROSITE" id="PS51206">
    <property type="entry name" value="SF3_HELICASE_1"/>
    <property type="match status" value="1"/>
</dbReference>
<evidence type="ECO:0000313" key="5">
    <source>
        <dbReference type="Proteomes" id="UP000681586"/>
    </source>
</evidence>
<keyword evidence="5" id="KW-1185">Reference proteome</keyword>
<dbReference type="Proteomes" id="UP000681586">
    <property type="component" value="Unassembled WGS sequence"/>
</dbReference>
<dbReference type="RefSeq" id="WP_203153928.1">
    <property type="nucleotide sequence ID" value="NZ_JAEPSA010000011.1"/>
</dbReference>
<organism evidence="4 5">
    <name type="scientific">Mammaliicoccus fleurettii</name>
    <dbReference type="NCBI Taxonomy" id="150056"/>
    <lineage>
        <taxon>Bacteria</taxon>
        <taxon>Bacillati</taxon>
        <taxon>Bacillota</taxon>
        <taxon>Bacilli</taxon>
        <taxon>Bacillales</taxon>
        <taxon>Staphylococcaceae</taxon>
        <taxon>Mammaliicoccus</taxon>
    </lineage>
</organism>
<dbReference type="InterPro" id="IPR027417">
    <property type="entry name" value="P-loop_NTPase"/>
</dbReference>
<proteinExistence type="predicted"/>
<dbReference type="InterPro" id="IPR045455">
    <property type="entry name" value="NrS-1_pol-like_helicase"/>
</dbReference>
<evidence type="ECO:0000256" key="2">
    <source>
        <dbReference type="ARBA" id="ARBA00022840"/>
    </source>
</evidence>
<dbReference type="NCBIfam" id="TIGR01613">
    <property type="entry name" value="primase_Cterm"/>
    <property type="match status" value="1"/>
</dbReference>
<dbReference type="SMART" id="SM00885">
    <property type="entry name" value="D5_N"/>
    <property type="match status" value="1"/>
</dbReference>
<feature type="domain" description="SF3 helicase" evidence="3">
    <location>
        <begin position="165"/>
        <end position="340"/>
    </location>
</feature>
<reference evidence="4 5" key="1">
    <citation type="submission" date="2021-05" db="EMBL/GenBank/DDBJ databases">
        <title>Staphylococcus fleurettii isolated from lake water in First Nation community in Manitoba, Canada.</title>
        <authorList>
            <person name="Bashar S."/>
            <person name="Murdock A."/>
            <person name="Patidar R."/>
            <person name="Golding G."/>
            <person name="Farenhorst A."/>
            <person name="Kumar A."/>
        </authorList>
    </citation>
    <scope>NUCLEOTIDE SEQUENCE [LARGE SCALE GENOMIC DNA]</scope>
    <source>
        <strain evidence="4 5">SF002</strain>
    </source>
</reference>
<dbReference type="InterPro" id="IPR014015">
    <property type="entry name" value="Helicase_SF3_DNA-vir"/>
</dbReference>
<dbReference type="Gene3D" id="3.40.50.300">
    <property type="entry name" value="P-loop containing nucleotide triphosphate hydrolases"/>
    <property type="match status" value="1"/>
</dbReference>
<evidence type="ECO:0000259" key="3">
    <source>
        <dbReference type="PROSITE" id="PS51206"/>
    </source>
</evidence>
<keyword evidence="2" id="KW-0067">ATP-binding</keyword>
<name>A0ABS5MNU9_9STAP</name>
<comment type="caution">
    <text evidence="4">The sequence shown here is derived from an EMBL/GenBank/DDBJ whole genome shotgun (WGS) entry which is preliminary data.</text>
</comment>
<dbReference type="InterPro" id="IPR014818">
    <property type="entry name" value="Phage/plasmid_primase_P4_C"/>
</dbReference>
<dbReference type="InterPro" id="IPR006500">
    <property type="entry name" value="Helicase_put_C_phage/plasmid"/>
</dbReference>
<gene>
    <name evidence="4" type="ORF">JJQ58_07565</name>
</gene>
<evidence type="ECO:0000313" key="4">
    <source>
        <dbReference type="EMBL" id="MBS3697322.1"/>
    </source>
</evidence>
<dbReference type="SUPFAM" id="SSF52540">
    <property type="entry name" value="P-loop containing nucleoside triphosphate hydrolases"/>
    <property type="match status" value="1"/>
</dbReference>
<accession>A0ABS5MNU9</accession>
<sequence>MAINDNELDKMIEKSRKKVVDIKDKRKVRGSLSKGCWWIDNGEGKKPSFSYQLMAEYILQEHHIARYPNEDGELYIYDKNEGLYIKDKTYRRTKAIAYTLDHVSEKDVNDVKSYILSISDVKREVNTEYVIAKNGLIHYKTKAFKEFTPNVFAISKLPTNYNPDAHDEFIYQTIKTIACGHEPTIKNIHEMFAQVVYPELLIDKIFYLMGISADNGKSTLIHMIRATFDTGGQISAVSPQRLANNSFAGSSIYGKMANIVDDLPNIEIEDAGHIKTCVTGGNLEVEEKGKGSQNVRMQTPFIIASNHYPKFKESGEQINKRLHIIPFLHSFAGKGRLSASESSKNIYSESAKEYVLKLAVDMLFEMLNRSGSCLTENDHSDRSLEMFKENNNPLSEYLENKDLNYFLTTPWTYIYTDYKAWCKSNYVWNPIDKSDFKVLIQNQFGIEWKASVKYKNSVVRAGFKKRK</sequence>
<protein>
    <recommendedName>
        <fullName evidence="3">SF3 helicase domain-containing protein</fullName>
    </recommendedName>
</protein>
<keyword evidence="1" id="KW-0547">Nucleotide-binding</keyword>
<dbReference type="EMBL" id="JAGXBM010000009">
    <property type="protein sequence ID" value="MBS3697322.1"/>
    <property type="molecule type" value="Genomic_DNA"/>
</dbReference>
<dbReference type="Pfam" id="PF19263">
    <property type="entry name" value="DUF5906"/>
    <property type="match status" value="1"/>
</dbReference>
<evidence type="ECO:0000256" key="1">
    <source>
        <dbReference type="ARBA" id="ARBA00022741"/>
    </source>
</evidence>